<feature type="transmembrane region" description="Helical" evidence="1">
    <location>
        <begin position="31"/>
        <end position="53"/>
    </location>
</feature>
<organism evidence="2 3">
    <name type="scientific">Arenibacter certesii</name>
    <dbReference type="NCBI Taxonomy" id="228955"/>
    <lineage>
        <taxon>Bacteria</taxon>
        <taxon>Pseudomonadati</taxon>
        <taxon>Bacteroidota</taxon>
        <taxon>Flavobacteriia</taxon>
        <taxon>Flavobacteriales</taxon>
        <taxon>Flavobacteriaceae</taxon>
        <taxon>Arenibacter</taxon>
    </lineage>
</organism>
<evidence type="ECO:0000313" key="2">
    <source>
        <dbReference type="EMBL" id="GGW38438.1"/>
    </source>
</evidence>
<reference evidence="2" key="1">
    <citation type="journal article" date="2014" name="Int. J. Syst. Evol. Microbiol.">
        <title>Complete genome sequence of Corynebacterium casei LMG S-19264T (=DSM 44701T), isolated from a smear-ripened cheese.</title>
        <authorList>
            <consortium name="US DOE Joint Genome Institute (JGI-PGF)"/>
            <person name="Walter F."/>
            <person name="Albersmeier A."/>
            <person name="Kalinowski J."/>
            <person name="Ruckert C."/>
        </authorList>
    </citation>
    <scope>NUCLEOTIDE SEQUENCE</scope>
    <source>
        <strain evidence="2">KCTC 12113</strain>
    </source>
</reference>
<comment type="caution">
    <text evidence="2">The sequence shown here is derived from an EMBL/GenBank/DDBJ whole genome shotgun (WGS) entry which is preliminary data.</text>
</comment>
<keyword evidence="1" id="KW-0472">Membrane</keyword>
<dbReference type="Pfam" id="PF19665">
    <property type="entry name" value="DUF6168"/>
    <property type="match status" value="1"/>
</dbReference>
<proteinExistence type="predicted"/>
<feature type="transmembrane region" description="Helical" evidence="1">
    <location>
        <begin position="65"/>
        <end position="87"/>
    </location>
</feature>
<keyword evidence="1" id="KW-0812">Transmembrane</keyword>
<dbReference type="EMBL" id="BMWP01000016">
    <property type="protein sequence ID" value="GGW38438.1"/>
    <property type="molecule type" value="Genomic_DNA"/>
</dbReference>
<name>A0A918IZC6_9FLAO</name>
<dbReference type="Proteomes" id="UP000634668">
    <property type="component" value="Unassembled WGS sequence"/>
</dbReference>
<evidence type="ECO:0000313" key="3">
    <source>
        <dbReference type="Proteomes" id="UP000634668"/>
    </source>
</evidence>
<keyword evidence="1" id="KW-1133">Transmembrane helix</keyword>
<sequence>MILLAYASNLILAILIFSILYLFREPLKHQLGFLFLAGSMLKFVLFFILFYPVYNMDGNMESVEFATFFIPYSVGLVVETIFAAKLLNNLP</sequence>
<evidence type="ECO:0000256" key="1">
    <source>
        <dbReference type="SAM" id="Phobius"/>
    </source>
</evidence>
<feature type="transmembrane region" description="Helical" evidence="1">
    <location>
        <begin position="6"/>
        <end position="24"/>
    </location>
</feature>
<dbReference type="AlphaFoldDB" id="A0A918IZC6"/>
<dbReference type="InterPro" id="IPR046166">
    <property type="entry name" value="DUF6168"/>
</dbReference>
<gene>
    <name evidence="2" type="ORF">GCM10007383_23950</name>
</gene>
<reference evidence="2" key="2">
    <citation type="submission" date="2020-09" db="EMBL/GenBank/DDBJ databases">
        <authorList>
            <person name="Sun Q."/>
            <person name="Kim S."/>
        </authorList>
    </citation>
    <scope>NUCLEOTIDE SEQUENCE</scope>
    <source>
        <strain evidence="2">KCTC 12113</strain>
    </source>
</reference>
<protein>
    <submittedName>
        <fullName evidence="2">Uncharacterized protein</fullName>
    </submittedName>
</protein>
<keyword evidence="3" id="KW-1185">Reference proteome</keyword>
<accession>A0A918IZC6</accession>